<dbReference type="PANTHER" id="PTHR47232">
    <property type="entry name" value="TRANSDUCIN FAMILY PROTEIN / WD-40 REPEAT FAMILY PROTEIN"/>
    <property type="match status" value="1"/>
</dbReference>
<protein>
    <submittedName>
        <fullName evidence="3">BZ3500_MvSof-1268-A1-R1_Chr2-1g04443 protein</fullName>
    </submittedName>
</protein>
<feature type="compositionally biased region" description="Acidic residues" evidence="1">
    <location>
        <begin position="1460"/>
        <end position="1480"/>
    </location>
</feature>
<feature type="domain" description="NTF2" evidence="2">
    <location>
        <begin position="1024"/>
        <end position="1183"/>
    </location>
</feature>
<feature type="compositionally biased region" description="Polar residues" evidence="1">
    <location>
        <begin position="67"/>
        <end position="87"/>
    </location>
</feature>
<dbReference type="GO" id="GO:0003676">
    <property type="term" value="F:nucleic acid binding"/>
    <property type="evidence" value="ECO:0007669"/>
    <property type="project" value="InterPro"/>
</dbReference>
<feature type="region of interest" description="Disordered" evidence="1">
    <location>
        <begin position="803"/>
        <end position="857"/>
    </location>
</feature>
<feature type="compositionally biased region" description="Basic residues" evidence="1">
    <location>
        <begin position="1445"/>
        <end position="1455"/>
    </location>
</feature>
<feature type="region of interest" description="Disordered" evidence="1">
    <location>
        <begin position="598"/>
        <end position="693"/>
    </location>
</feature>
<organism evidence="3 4">
    <name type="scientific">Microbotryum saponariae</name>
    <dbReference type="NCBI Taxonomy" id="289078"/>
    <lineage>
        <taxon>Eukaryota</taxon>
        <taxon>Fungi</taxon>
        <taxon>Dikarya</taxon>
        <taxon>Basidiomycota</taxon>
        <taxon>Pucciniomycotina</taxon>
        <taxon>Microbotryomycetes</taxon>
        <taxon>Microbotryales</taxon>
        <taxon>Microbotryaceae</taxon>
        <taxon>Microbotryum</taxon>
    </lineage>
</organism>
<dbReference type="STRING" id="289078.A0A2X0MC36"/>
<feature type="region of interest" description="Disordered" evidence="1">
    <location>
        <begin position="115"/>
        <end position="151"/>
    </location>
</feature>
<keyword evidence="4" id="KW-1185">Reference proteome</keyword>
<feature type="compositionally biased region" description="Low complexity" evidence="1">
    <location>
        <begin position="1368"/>
        <end position="1379"/>
    </location>
</feature>
<feature type="region of interest" description="Disordered" evidence="1">
    <location>
        <begin position="442"/>
        <end position="568"/>
    </location>
</feature>
<dbReference type="Proteomes" id="UP000249723">
    <property type="component" value="Unassembled WGS sequence"/>
</dbReference>
<feature type="compositionally biased region" description="Low complexity" evidence="1">
    <location>
        <begin position="938"/>
        <end position="955"/>
    </location>
</feature>
<evidence type="ECO:0000313" key="3">
    <source>
        <dbReference type="EMBL" id="SCZ88488.1"/>
    </source>
</evidence>
<feature type="compositionally biased region" description="Low complexity" evidence="1">
    <location>
        <begin position="288"/>
        <end position="306"/>
    </location>
</feature>
<feature type="region of interest" description="Disordered" evidence="1">
    <location>
        <begin position="929"/>
        <end position="982"/>
    </location>
</feature>
<feature type="compositionally biased region" description="Basic and acidic residues" evidence="1">
    <location>
        <begin position="261"/>
        <end position="273"/>
    </location>
</feature>
<feature type="region of interest" description="Disordered" evidence="1">
    <location>
        <begin position="1"/>
        <end position="87"/>
    </location>
</feature>
<dbReference type="Pfam" id="PF22602">
    <property type="entry name" value="NXF_NTF2"/>
    <property type="match status" value="1"/>
</dbReference>
<feature type="compositionally biased region" description="Low complexity" evidence="1">
    <location>
        <begin position="551"/>
        <end position="568"/>
    </location>
</feature>
<feature type="region of interest" description="Disordered" evidence="1">
    <location>
        <begin position="1249"/>
        <end position="1530"/>
    </location>
</feature>
<dbReference type="InterPro" id="IPR032710">
    <property type="entry name" value="NTF2-like_dom_sf"/>
</dbReference>
<dbReference type="InterPro" id="IPR035979">
    <property type="entry name" value="RBD_domain_sf"/>
</dbReference>
<feature type="compositionally biased region" description="Pro residues" evidence="1">
    <location>
        <begin position="1348"/>
        <end position="1362"/>
    </location>
</feature>
<dbReference type="SUPFAM" id="SSF50998">
    <property type="entry name" value="Quinoprotein alcohol dehydrogenase-like"/>
    <property type="match status" value="1"/>
</dbReference>
<dbReference type="EMBL" id="FMWP01000012">
    <property type="protein sequence ID" value="SCZ88488.1"/>
    <property type="molecule type" value="Genomic_DNA"/>
</dbReference>
<feature type="region of interest" description="Disordered" evidence="1">
    <location>
        <begin position="1193"/>
        <end position="1237"/>
    </location>
</feature>
<feature type="compositionally biased region" description="Gly residues" evidence="1">
    <location>
        <begin position="126"/>
        <end position="138"/>
    </location>
</feature>
<gene>
    <name evidence="3" type="ORF">BZ3500_MVSOF-1268-A1-R1_CHR2-1G04443</name>
</gene>
<name>A0A2X0MC36_9BASI</name>
<dbReference type="Gene3D" id="2.130.10.10">
    <property type="entry name" value="YVTN repeat-like/Quinoprotein amine dehydrogenase"/>
    <property type="match status" value="1"/>
</dbReference>
<dbReference type="OrthoDB" id="1897642at2759"/>
<feature type="compositionally biased region" description="Low complexity" evidence="1">
    <location>
        <begin position="250"/>
        <end position="260"/>
    </location>
</feature>
<feature type="compositionally biased region" description="Low complexity" evidence="1">
    <location>
        <begin position="115"/>
        <end position="125"/>
    </location>
</feature>
<dbReference type="InterPro" id="IPR002075">
    <property type="entry name" value="NTF2_dom"/>
</dbReference>
<evidence type="ECO:0000259" key="2">
    <source>
        <dbReference type="PROSITE" id="PS50177"/>
    </source>
</evidence>
<feature type="compositionally biased region" description="Low complexity" evidence="1">
    <location>
        <begin position="444"/>
        <end position="477"/>
    </location>
</feature>
<evidence type="ECO:0000313" key="4">
    <source>
        <dbReference type="Proteomes" id="UP000249723"/>
    </source>
</evidence>
<feature type="compositionally biased region" description="Low complexity" evidence="1">
    <location>
        <begin position="1328"/>
        <end position="1347"/>
    </location>
</feature>
<proteinExistence type="predicted"/>
<feature type="compositionally biased region" description="Low complexity" evidence="1">
    <location>
        <begin position="511"/>
        <end position="527"/>
    </location>
</feature>
<feature type="compositionally biased region" description="Low complexity" evidence="1">
    <location>
        <begin position="622"/>
        <end position="681"/>
    </location>
</feature>
<evidence type="ECO:0000256" key="1">
    <source>
        <dbReference type="SAM" id="MobiDB-lite"/>
    </source>
</evidence>
<dbReference type="SUPFAM" id="SSF54427">
    <property type="entry name" value="NTF2-like"/>
    <property type="match status" value="1"/>
</dbReference>
<feature type="compositionally biased region" description="Polar residues" evidence="1">
    <location>
        <begin position="12"/>
        <end position="27"/>
    </location>
</feature>
<dbReference type="InterPro" id="IPR011047">
    <property type="entry name" value="Quinoprotein_ADH-like_sf"/>
</dbReference>
<feature type="compositionally biased region" description="Low complexity" evidence="1">
    <location>
        <begin position="139"/>
        <end position="150"/>
    </location>
</feature>
<dbReference type="InterPro" id="IPR015943">
    <property type="entry name" value="WD40/YVTN_repeat-like_dom_sf"/>
</dbReference>
<sequence length="1895" mass="199681">MADRSPYGKPQTLANRMSSNAGETSYHFQVRPKVYHQQPSVPRSVGASAGNLSLGNHSVDGRLARPASSTQPTSIAATPGSAFSKSSTSIVHRLDDFQPNEGTIRTSAPPRIVSAAAPSTSHTAGSGSGSGSGAGSGAGSASASTSTLSSYNDSAPLQIARPRNPGANYKTNLAGGWNDSAVPRALISINGNANGGSSGSLLDRVTGGPGAASPSRTNSNANGNGTDAGGLANRIGTSRYSPTSERRSRPSSPHRASSIPLKDRMPSISHDRAPSNQSSRGPTPPLPLTHNPPGATTATTTSTSSTLRDRLAASISSSKADRRDDEDYVDRRCRSLLERHSELDSINPHRLRVVTVSNLPPNVSRDDVYVNMELYGDIDCLSINSDHAQPGQQQFKSADVRFKHADDAACAVKIGNMSRFWVRSATSQFYKIVKVTFMKPAPPGGSSTSSSLPPKSAVSSSATATAPNRKSTSSAPTSAPPLVPTEPAASKPISATARAPETAPAVVGQGSLASASAPSRPLAPKPAVARSSRRSSSGTPPLPSGDQITTPARPASALPLPSQPAVTVPPGLSAPAPVVPPSVARSVIDPQHPRIVFPFSKFPPQSGSTNPFSSAPTSSSMAEPAASKGGAGAPSASANGATSAPSAPETPQTTVSSTPAPVSTAAAAIPEPTPASATSNPAPSPVAEPQPSQLDKFTVCGHDFVKAAVPPGAAAVLPKTATLAFSSPTYKNTHTSIGSKIGNGISLHLSQCGFVVMRISWWRDVKAPKPGQGLMIAQIVPKSAPDQIMRMASAAFNNANSAPPAGIPIAVPSNSSKRPRDEPRTGGLASSTVSKSTAVTSSDKRARIGPAPMAPATPVEDVPMITLDDDVRIVRIELPESARGPTPAATKARKVLRKQHTKRINSEGTIVLSAVFKGDVLEIAYEVDDDDEEEVEGDVAQPSAASATPQQPAPAVLATRRESSVSNVDEDIKPDKNALSRVDPNDEELDMIMSEPEIPEPDPVYFPREIRVVCTADSIETQKAVESFIDDFFTRFDSDRVSLQYLYHLESAFSVRVVPNVPPRMQGMYEHVHPFQRKFMVAAGKTYLTPTAIANAIVKLPAGSHDIGNLIYDARVVSDLRRGLPPSRLVPIVLHLHGTFEEFPEHIVRKITRTFVLVPRDASTGGLNMQRSPYVIKTDQLVFSHYDPKAPTQLLVDPAQGPFVKNQGQGSGSPKKKRVSETANTGPPSMGNAPISQVPSFRKQTPLQPLAQAPVPGPEPPVPVASDTGGSESVEPNNAPVPQAGPSNPTPAPAPGLAPSLFSARTTPARANPDVLVISDSSDDSDSGSDAASSGTPEPVSRPRVPVHSPPNPLQGLPPPILRPRGTSESSSSSRQESMPVDEVDDDDDSDTPDQPSVDVGKKKKKKSAVTPAATSTVTLSVQQMERLVAKQVRAVMREQERERERKKKRKRRRARSDSDDKDADEDDDDGNEDDEEGDSDVVIAGGQLASVSGHRSDVSSTARAKKRSKDKNHSVAASAANLASPSGSDGRIAISIGTSAMPHGYDGKSNKMRWMIDIGSSFLGVSMWGDVIEWTGKAGPNAVRKLHESKGKTFAVDDIAFSRNKNVLIVPYLGGKIDKAGTAPKNQVTLYERKVDRQGLSKVIESPLSAQPHGRGGITATMVLPGAASARLQFITAGEDKMMYLWTRARSDRSISTERLPCEHTSTITSLDHLASDGWLISGGADKRVVATNIEQRRNMWSALLPNPVYSVEPSPINPHLILARQSSSSDQFRLYDTRQSGAGPAVLTFGFPLAPRAISTSSVPVAPNLGRYYAGSPLREFAYAFPDLQQGVKLWDLRKATSAIGGGGSGSSSLVPRMQSMHGVASSKVVQVLCRNDELALMEQQGFTSVRIR</sequence>
<feature type="region of interest" description="Disordered" evidence="1">
    <location>
        <begin position="193"/>
        <end position="328"/>
    </location>
</feature>
<reference evidence="4" key="1">
    <citation type="submission" date="2016-10" db="EMBL/GenBank/DDBJ databases">
        <authorList>
            <person name="Jeantristanb JTB J.-T."/>
            <person name="Ricardo R."/>
        </authorList>
    </citation>
    <scope>NUCLEOTIDE SEQUENCE [LARGE SCALE GENOMIC DNA]</scope>
</reference>
<dbReference type="Gene3D" id="3.10.450.50">
    <property type="match status" value="1"/>
</dbReference>
<feature type="compositionally biased region" description="Low complexity" evidence="1">
    <location>
        <begin position="1409"/>
        <end position="1422"/>
    </location>
</feature>
<dbReference type="PANTHER" id="PTHR47232:SF1">
    <property type="entry name" value="TRANSDUCIN FAMILY PROTEIN _ WD-40 REPEAT FAMILY PROTEIN"/>
    <property type="match status" value="1"/>
</dbReference>
<feature type="compositionally biased region" description="Basic and acidic residues" evidence="1">
    <location>
        <begin position="319"/>
        <end position="328"/>
    </location>
</feature>
<feature type="compositionally biased region" description="Acidic residues" evidence="1">
    <location>
        <begin position="1380"/>
        <end position="1392"/>
    </location>
</feature>
<dbReference type="PROSITE" id="PS50177">
    <property type="entry name" value="NTF2_DOMAIN"/>
    <property type="match status" value="1"/>
</dbReference>
<feature type="compositionally biased region" description="Polar residues" evidence="1">
    <location>
        <begin position="603"/>
        <end position="621"/>
    </location>
</feature>
<feature type="compositionally biased region" description="Polar residues" evidence="1">
    <location>
        <begin position="214"/>
        <end position="225"/>
    </location>
</feature>
<dbReference type="SUPFAM" id="SSF54928">
    <property type="entry name" value="RNA-binding domain, RBD"/>
    <property type="match status" value="1"/>
</dbReference>
<feature type="compositionally biased region" description="Low complexity" evidence="1">
    <location>
        <begin position="829"/>
        <end position="841"/>
    </location>
</feature>
<dbReference type="InterPro" id="IPR018222">
    <property type="entry name" value="Nuclear_transport_factor_2_euk"/>
</dbReference>
<accession>A0A2X0MC36</accession>